<dbReference type="OrthoDB" id="9836436at2759"/>
<evidence type="ECO:0000313" key="3">
    <source>
        <dbReference type="RefSeq" id="XP_007535907.1"/>
    </source>
</evidence>
<dbReference type="eggNOG" id="ENOG502TE59">
    <property type="taxonomic scope" value="Eukaryota"/>
</dbReference>
<name>A0A1S3AJ47_ERIEU</name>
<evidence type="ECO:0000256" key="1">
    <source>
        <dbReference type="SAM" id="MobiDB-lite"/>
    </source>
</evidence>
<dbReference type="RefSeq" id="XP_007535907.1">
    <property type="nucleotide sequence ID" value="XM_007535845.1"/>
</dbReference>
<evidence type="ECO:0000313" key="2">
    <source>
        <dbReference type="Proteomes" id="UP001652624"/>
    </source>
</evidence>
<dbReference type="CTD" id="100329135"/>
<dbReference type="InParanoid" id="A0A1S3AJ47"/>
<organism evidence="2 3">
    <name type="scientific">Erinaceus europaeus</name>
    <name type="common">Western European hedgehog</name>
    <dbReference type="NCBI Taxonomy" id="9365"/>
    <lineage>
        <taxon>Eukaryota</taxon>
        <taxon>Metazoa</taxon>
        <taxon>Chordata</taxon>
        <taxon>Craniata</taxon>
        <taxon>Vertebrata</taxon>
        <taxon>Euteleostomi</taxon>
        <taxon>Mammalia</taxon>
        <taxon>Eutheria</taxon>
        <taxon>Laurasiatheria</taxon>
        <taxon>Eulipotyphla</taxon>
        <taxon>Erinaceidae</taxon>
        <taxon>Erinaceinae</taxon>
        <taxon>Erinaceus</taxon>
    </lineage>
</organism>
<evidence type="ECO:0008006" key="4">
    <source>
        <dbReference type="Google" id="ProtNLM"/>
    </source>
</evidence>
<sequence length="108" mass="11809">MESVSIPVLVSGLVDCVAQLIGIAEELLQAISQEQVPCVEQNDREEQIEEDECPEEDSLPDLADLSDLESILTPRDDDELIFDIGQAMSDIEDLSEVFSGINSELKSG</sequence>
<gene>
    <name evidence="3" type="primary">TRPC5OS</name>
</gene>
<protein>
    <recommendedName>
        <fullName evidence="4">TRPC5 opposite strand protein</fullName>
    </recommendedName>
</protein>
<dbReference type="Proteomes" id="UP001652624">
    <property type="component" value="Chromosome X"/>
</dbReference>
<dbReference type="AlphaFoldDB" id="A0A1S3AJ47"/>
<feature type="compositionally biased region" description="Acidic residues" evidence="1">
    <location>
        <begin position="46"/>
        <end position="62"/>
    </location>
</feature>
<reference evidence="3" key="1">
    <citation type="submission" date="2025-08" db="UniProtKB">
        <authorList>
            <consortium name="RefSeq"/>
        </authorList>
    </citation>
    <scope>IDENTIFICATION</scope>
</reference>
<accession>A0A1S3AJ47</accession>
<proteinExistence type="predicted"/>
<keyword evidence="2" id="KW-1185">Reference proteome</keyword>
<feature type="region of interest" description="Disordered" evidence="1">
    <location>
        <begin position="41"/>
        <end position="62"/>
    </location>
</feature>
<dbReference type="GeneID" id="103125075"/>